<name>A0ABD5QJS4_9EURY</name>
<evidence type="ECO:0000313" key="1">
    <source>
        <dbReference type="EMBL" id="MFC4990023.1"/>
    </source>
</evidence>
<organism evidence="1 2">
    <name type="scientific">Saliphagus infecundisoli</name>
    <dbReference type="NCBI Taxonomy" id="1849069"/>
    <lineage>
        <taxon>Archaea</taxon>
        <taxon>Methanobacteriati</taxon>
        <taxon>Methanobacteriota</taxon>
        <taxon>Stenosarchaea group</taxon>
        <taxon>Halobacteria</taxon>
        <taxon>Halobacteriales</taxon>
        <taxon>Natrialbaceae</taxon>
        <taxon>Saliphagus</taxon>
    </lineage>
</organism>
<gene>
    <name evidence="1" type="ORF">ACFPFO_20100</name>
</gene>
<reference evidence="1 2" key="1">
    <citation type="journal article" date="2019" name="Int. J. Syst. Evol. Microbiol.">
        <title>The Global Catalogue of Microorganisms (GCM) 10K type strain sequencing project: providing services to taxonomists for standard genome sequencing and annotation.</title>
        <authorList>
            <consortium name="The Broad Institute Genomics Platform"/>
            <consortium name="The Broad Institute Genome Sequencing Center for Infectious Disease"/>
            <person name="Wu L."/>
            <person name="Ma J."/>
        </authorList>
    </citation>
    <scope>NUCLEOTIDE SEQUENCE [LARGE SCALE GENOMIC DNA]</scope>
    <source>
        <strain evidence="1 2">CGMCC 1.15824</strain>
    </source>
</reference>
<keyword evidence="2" id="KW-1185">Reference proteome</keyword>
<sequence>MVSVSFVDSRGVRGVIHNDLTIEADGPVDEELRVFVRSASTNYRQDSPTLEALTPEFLIDLYVHTAVRKVEPIPDDGADGNCRLGGEE</sequence>
<comment type="caution">
    <text evidence="1">The sequence shown here is derived from an EMBL/GenBank/DDBJ whole genome shotgun (WGS) entry which is preliminary data.</text>
</comment>
<dbReference type="AlphaFoldDB" id="A0ABD5QJS4"/>
<evidence type="ECO:0000313" key="2">
    <source>
        <dbReference type="Proteomes" id="UP001595925"/>
    </source>
</evidence>
<dbReference type="RefSeq" id="WP_114577937.1">
    <property type="nucleotide sequence ID" value="NZ_JAIVEF010000002.1"/>
</dbReference>
<dbReference type="EMBL" id="JBHSJG010000056">
    <property type="protein sequence ID" value="MFC4990023.1"/>
    <property type="molecule type" value="Genomic_DNA"/>
</dbReference>
<dbReference type="Proteomes" id="UP001595925">
    <property type="component" value="Unassembled WGS sequence"/>
</dbReference>
<proteinExistence type="predicted"/>
<accession>A0ABD5QJS4</accession>
<protein>
    <submittedName>
        <fullName evidence="1">Uncharacterized protein</fullName>
    </submittedName>
</protein>